<feature type="coiled-coil region" evidence="7">
    <location>
        <begin position="29"/>
        <end position="56"/>
    </location>
</feature>
<dbReference type="PANTHER" id="PTHR34137:SF1">
    <property type="entry name" value="EXODEOXYRIBONUCLEASE 7 SMALL SUBUNIT"/>
    <property type="match status" value="1"/>
</dbReference>
<evidence type="ECO:0000256" key="4">
    <source>
        <dbReference type="ARBA" id="ARBA00022801"/>
    </source>
</evidence>
<comment type="caution">
    <text evidence="9">The sequence shown here is derived from an EMBL/GenBank/DDBJ whole genome shotgun (WGS) entry which is preliminary data.</text>
</comment>
<keyword evidence="5 6" id="KW-0269">Exonuclease</keyword>
<reference evidence="9 10" key="1">
    <citation type="submission" date="2021-01" db="EMBL/GenBank/DDBJ databases">
        <title>Sequencing the genomes of 1000 actinobacteria strains.</title>
        <authorList>
            <person name="Klenk H.-P."/>
        </authorList>
    </citation>
    <scope>NUCLEOTIDE SEQUENCE [LARGE SCALE GENOMIC DNA]</scope>
    <source>
        <strain evidence="9 10">DSM 13057</strain>
    </source>
</reference>
<evidence type="ECO:0000256" key="2">
    <source>
        <dbReference type="ARBA" id="ARBA00022490"/>
    </source>
</evidence>
<evidence type="ECO:0000256" key="6">
    <source>
        <dbReference type="HAMAP-Rule" id="MF_00337"/>
    </source>
</evidence>
<comment type="catalytic activity">
    <reaction evidence="6">
        <text>Exonucleolytic cleavage in either 5'- to 3'- or 3'- to 5'-direction to yield nucleoside 5'-phosphates.</text>
        <dbReference type="EC" id="3.1.11.6"/>
    </reaction>
</comment>
<evidence type="ECO:0000256" key="7">
    <source>
        <dbReference type="SAM" id="Coils"/>
    </source>
</evidence>
<keyword evidence="10" id="KW-1185">Reference proteome</keyword>
<dbReference type="EC" id="3.1.11.6" evidence="6"/>
<comment type="similarity">
    <text evidence="1 6">Belongs to the XseB family.</text>
</comment>
<dbReference type="RefSeq" id="WP_205107871.1">
    <property type="nucleotide sequence ID" value="NZ_BAAAHT010000013.1"/>
</dbReference>
<dbReference type="NCBIfam" id="NF002139">
    <property type="entry name" value="PRK00977.1-3"/>
    <property type="match status" value="1"/>
</dbReference>
<dbReference type="SUPFAM" id="SSF116842">
    <property type="entry name" value="XseB-like"/>
    <property type="match status" value="1"/>
</dbReference>
<dbReference type="HAMAP" id="MF_00337">
    <property type="entry name" value="Exonuc_7_S"/>
    <property type="match status" value="1"/>
</dbReference>
<keyword evidence="4 6" id="KW-0378">Hydrolase</keyword>
<comment type="function">
    <text evidence="6">Bidirectionally degrades single-stranded DNA into large acid-insoluble oligonucleotides, which are then degraded further into small acid-soluble oligonucleotides.</text>
</comment>
<feature type="region of interest" description="Disordered" evidence="8">
    <location>
        <begin position="1"/>
        <end position="22"/>
    </location>
</feature>
<evidence type="ECO:0000256" key="8">
    <source>
        <dbReference type="SAM" id="MobiDB-lite"/>
    </source>
</evidence>
<dbReference type="NCBIfam" id="TIGR01280">
    <property type="entry name" value="xseB"/>
    <property type="match status" value="1"/>
</dbReference>
<evidence type="ECO:0000313" key="9">
    <source>
        <dbReference type="EMBL" id="MBM7471694.1"/>
    </source>
</evidence>
<evidence type="ECO:0000256" key="5">
    <source>
        <dbReference type="ARBA" id="ARBA00022839"/>
    </source>
</evidence>
<dbReference type="Gene3D" id="1.10.287.1040">
    <property type="entry name" value="Exonuclease VII, small subunit"/>
    <property type="match status" value="1"/>
</dbReference>
<dbReference type="PANTHER" id="PTHR34137">
    <property type="entry name" value="EXODEOXYRIBONUCLEASE 7 SMALL SUBUNIT"/>
    <property type="match status" value="1"/>
</dbReference>
<evidence type="ECO:0000313" key="10">
    <source>
        <dbReference type="Proteomes" id="UP000776164"/>
    </source>
</evidence>
<proteinExistence type="inferred from homology"/>
<dbReference type="EMBL" id="JAFBBU010000001">
    <property type="protein sequence ID" value="MBM7471694.1"/>
    <property type="molecule type" value="Genomic_DNA"/>
</dbReference>
<dbReference type="GO" id="GO:0008855">
    <property type="term" value="F:exodeoxyribonuclease VII activity"/>
    <property type="evidence" value="ECO:0007669"/>
    <property type="project" value="UniProtKB-EC"/>
</dbReference>
<dbReference type="InterPro" id="IPR003761">
    <property type="entry name" value="Exonuc_VII_S"/>
</dbReference>
<accession>A0ABS2L3V3</accession>
<dbReference type="InterPro" id="IPR037004">
    <property type="entry name" value="Exonuc_VII_ssu_sf"/>
</dbReference>
<organism evidence="9 10">
    <name type="scientific">Subtercola frigoramans</name>
    <dbReference type="NCBI Taxonomy" id="120298"/>
    <lineage>
        <taxon>Bacteria</taxon>
        <taxon>Bacillati</taxon>
        <taxon>Actinomycetota</taxon>
        <taxon>Actinomycetes</taxon>
        <taxon>Micrococcales</taxon>
        <taxon>Microbacteriaceae</taxon>
        <taxon>Subtercola</taxon>
    </lineage>
</organism>
<dbReference type="Pfam" id="PF02609">
    <property type="entry name" value="Exonuc_VII_S"/>
    <property type="match status" value="1"/>
</dbReference>
<gene>
    <name evidence="6" type="primary">xseB</name>
    <name evidence="9" type="ORF">JOE66_001328</name>
</gene>
<keyword evidence="2 6" id="KW-0963">Cytoplasm</keyword>
<comment type="subcellular location">
    <subcellularLocation>
        <location evidence="6">Cytoplasm</location>
    </subcellularLocation>
</comment>
<dbReference type="Proteomes" id="UP000776164">
    <property type="component" value="Unassembled WGS sequence"/>
</dbReference>
<feature type="compositionally biased region" description="Polar residues" evidence="8">
    <location>
        <begin position="1"/>
        <end position="12"/>
    </location>
</feature>
<keyword evidence="3 6" id="KW-0540">Nuclease</keyword>
<evidence type="ECO:0000256" key="1">
    <source>
        <dbReference type="ARBA" id="ARBA00009998"/>
    </source>
</evidence>
<sequence length="94" mass="9955">MAQSPATGSSPTEAGAGNGVAGLSYEQARDELVQVVNELERGAATLEQSLELWERGEALAARCEEWLIGAKTRLDRARAAQNQQAQGESARAAE</sequence>
<name>A0ABS2L3V3_9MICO</name>
<protein>
    <recommendedName>
        <fullName evidence="6">Exodeoxyribonuclease 7 small subunit</fullName>
        <ecNumber evidence="6">3.1.11.6</ecNumber>
    </recommendedName>
    <alternativeName>
        <fullName evidence="6">Exodeoxyribonuclease VII small subunit</fullName>
        <shortName evidence="6">Exonuclease VII small subunit</shortName>
    </alternativeName>
</protein>
<keyword evidence="7" id="KW-0175">Coiled coil</keyword>
<comment type="subunit">
    <text evidence="6">Heterooligomer composed of large and small subunits.</text>
</comment>
<evidence type="ECO:0000256" key="3">
    <source>
        <dbReference type="ARBA" id="ARBA00022722"/>
    </source>
</evidence>